<accession>A0A3P8CVP2</accession>
<evidence type="ECO:0000313" key="2">
    <source>
        <dbReference type="EMBL" id="VDO88275.1"/>
    </source>
</evidence>
<dbReference type="AlphaFoldDB" id="A0A3P8CVP2"/>
<reference evidence="2 3" key="1">
    <citation type="submission" date="2018-11" db="EMBL/GenBank/DDBJ databases">
        <authorList>
            <consortium name="Pathogen Informatics"/>
        </authorList>
    </citation>
    <scope>NUCLEOTIDE SEQUENCE [LARGE SCALE GENOMIC DNA]</scope>
    <source>
        <strain evidence="2 3">Zambia</strain>
    </source>
</reference>
<gene>
    <name evidence="2" type="ORF">SMRZ_LOCUS9926</name>
</gene>
<feature type="compositionally biased region" description="Low complexity" evidence="1">
    <location>
        <begin position="38"/>
        <end position="57"/>
    </location>
</feature>
<sequence>MGPMGFTDSEYCQVVSPQSRRTLTGPPGLPYCPDVPPDNNNNNDNNNNDNDNNNNNNGSGKNLKTISSN</sequence>
<feature type="compositionally biased region" description="Polar residues" evidence="1">
    <location>
        <begin position="58"/>
        <end position="69"/>
    </location>
</feature>
<dbReference type="EMBL" id="UZAI01004903">
    <property type="protein sequence ID" value="VDO88275.1"/>
    <property type="molecule type" value="Genomic_DNA"/>
</dbReference>
<evidence type="ECO:0000256" key="1">
    <source>
        <dbReference type="SAM" id="MobiDB-lite"/>
    </source>
</evidence>
<name>A0A3P8CVP2_9TREM</name>
<dbReference type="Proteomes" id="UP000277204">
    <property type="component" value="Unassembled WGS sequence"/>
</dbReference>
<evidence type="ECO:0000313" key="3">
    <source>
        <dbReference type="Proteomes" id="UP000277204"/>
    </source>
</evidence>
<protein>
    <submittedName>
        <fullName evidence="2">Uncharacterized protein</fullName>
    </submittedName>
</protein>
<proteinExistence type="predicted"/>
<feature type="compositionally biased region" description="Pro residues" evidence="1">
    <location>
        <begin position="27"/>
        <end position="36"/>
    </location>
</feature>
<organism evidence="2 3">
    <name type="scientific">Schistosoma margrebowiei</name>
    <dbReference type="NCBI Taxonomy" id="48269"/>
    <lineage>
        <taxon>Eukaryota</taxon>
        <taxon>Metazoa</taxon>
        <taxon>Spiralia</taxon>
        <taxon>Lophotrochozoa</taxon>
        <taxon>Platyhelminthes</taxon>
        <taxon>Trematoda</taxon>
        <taxon>Digenea</taxon>
        <taxon>Strigeidida</taxon>
        <taxon>Schistosomatoidea</taxon>
        <taxon>Schistosomatidae</taxon>
        <taxon>Schistosoma</taxon>
    </lineage>
</organism>
<keyword evidence="3" id="KW-1185">Reference proteome</keyword>
<feature type="region of interest" description="Disordered" evidence="1">
    <location>
        <begin position="1"/>
        <end position="69"/>
    </location>
</feature>